<feature type="transmembrane region" description="Helical" evidence="1">
    <location>
        <begin position="53"/>
        <end position="76"/>
    </location>
</feature>
<proteinExistence type="predicted"/>
<dbReference type="RefSeq" id="WP_048596108.1">
    <property type="nucleotide sequence ID" value="NZ_CVLB01000003.1"/>
</dbReference>
<dbReference type="Proteomes" id="UP000043763">
    <property type="component" value="Unassembled WGS sequence"/>
</dbReference>
<keyword evidence="3" id="KW-1185">Reference proteome</keyword>
<accession>A0A0G4KAV6</accession>
<name>A0A0G4KAV6_9SPIR</name>
<dbReference type="AlphaFoldDB" id="A0A0G4KAV6"/>
<organism evidence="2 3">
    <name type="scientific">Brachyspira suanatina</name>
    <dbReference type="NCBI Taxonomy" id="381802"/>
    <lineage>
        <taxon>Bacteria</taxon>
        <taxon>Pseudomonadati</taxon>
        <taxon>Spirochaetota</taxon>
        <taxon>Spirochaetia</taxon>
        <taxon>Brachyspirales</taxon>
        <taxon>Brachyspiraceae</taxon>
        <taxon>Brachyspira</taxon>
    </lineage>
</organism>
<sequence>MESLINYIKKFPYLFGILIGLLFILAAIFKWNWLLNNNRSNFMISIYEMFGEIGVRILTGILGAVIIISSIIIWIIKK</sequence>
<dbReference type="EMBL" id="CVLB01000003">
    <property type="protein sequence ID" value="CRF35581.1"/>
    <property type="molecule type" value="Genomic_DNA"/>
</dbReference>
<protein>
    <submittedName>
        <fullName evidence="2">Hypothetical membrane protein</fullName>
    </submittedName>
</protein>
<evidence type="ECO:0000313" key="2">
    <source>
        <dbReference type="EMBL" id="CRF35581.1"/>
    </source>
</evidence>
<keyword evidence="1" id="KW-0812">Transmembrane</keyword>
<evidence type="ECO:0000313" key="3">
    <source>
        <dbReference type="Proteomes" id="UP000043763"/>
    </source>
</evidence>
<reference evidence="3" key="1">
    <citation type="submission" date="2015-04" db="EMBL/GenBank/DDBJ databases">
        <authorList>
            <person name="Mushtaq Mamoona"/>
        </authorList>
    </citation>
    <scope>NUCLEOTIDE SEQUENCE [LARGE SCALE GENOMIC DNA]</scope>
    <source>
        <strain evidence="3">AN4859/03</strain>
    </source>
</reference>
<dbReference type="Pfam" id="PF15562">
    <property type="entry name" value="Imm17"/>
    <property type="match status" value="1"/>
</dbReference>
<dbReference type="InterPro" id="IPR029087">
    <property type="entry name" value="Imm17"/>
</dbReference>
<gene>
    <name evidence="2" type="ORF">BRSU_2748</name>
</gene>
<feature type="transmembrane region" description="Helical" evidence="1">
    <location>
        <begin position="12"/>
        <end position="33"/>
    </location>
</feature>
<keyword evidence="1" id="KW-1133">Transmembrane helix</keyword>
<dbReference type="OrthoDB" id="3078713at2"/>
<evidence type="ECO:0000256" key="1">
    <source>
        <dbReference type="SAM" id="Phobius"/>
    </source>
</evidence>
<keyword evidence="1" id="KW-0472">Membrane</keyword>